<protein>
    <submittedName>
        <fullName evidence="1">DUF3800 domain-containing protein</fullName>
    </submittedName>
</protein>
<dbReference type="Proteomes" id="UP001302493">
    <property type="component" value="Chromosome"/>
</dbReference>
<dbReference type="EMBL" id="CP119180">
    <property type="protein sequence ID" value="WOB79898.1"/>
    <property type="molecule type" value="Genomic_DNA"/>
</dbReference>
<evidence type="ECO:0000313" key="2">
    <source>
        <dbReference type="Proteomes" id="UP001302493"/>
    </source>
</evidence>
<proteinExistence type="predicted"/>
<gene>
    <name evidence="1" type="ORF">PZA08_06910</name>
</gene>
<name>A0ACD4VPI3_9CAUL</name>
<accession>A0ACD4VPI3</accession>
<reference evidence="1" key="1">
    <citation type="submission" date="2023-03" db="EMBL/GenBank/DDBJ databases">
        <title>Genome sequence of Brevundimonas nasdae SJTX8.</title>
        <authorList>
            <person name="Liang R."/>
        </authorList>
    </citation>
    <scope>NUCLEOTIDE SEQUENCE</scope>
    <source>
        <strain evidence="1">X8</strain>
    </source>
</reference>
<sequence>MQGIASTFDGFIGRDEEFPLHGGNRVVSARLNLAGPIRFGKSHDNPTLQIADLIAGLAAQLYGRNPPAELQPLKADLDRHLHQDHILPETAGDSQMTAVEKQTNMFVLRNLAGRAALGADPLKGMAKVYFQAFKRASSVGQRLRNRR</sequence>
<keyword evidence="2" id="KW-1185">Reference proteome</keyword>
<evidence type="ECO:0000313" key="1">
    <source>
        <dbReference type="EMBL" id="WOB79898.1"/>
    </source>
</evidence>
<organism evidence="1 2">
    <name type="scientific">Brevundimonas nasdae</name>
    <dbReference type="NCBI Taxonomy" id="172043"/>
    <lineage>
        <taxon>Bacteria</taxon>
        <taxon>Pseudomonadati</taxon>
        <taxon>Pseudomonadota</taxon>
        <taxon>Alphaproteobacteria</taxon>
        <taxon>Caulobacterales</taxon>
        <taxon>Caulobacteraceae</taxon>
        <taxon>Brevundimonas</taxon>
    </lineage>
</organism>